<dbReference type="CDD" id="cd03316">
    <property type="entry name" value="MR_like"/>
    <property type="match status" value="1"/>
</dbReference>
<dbReference type="InterPro" id="IPR034593">
    <property type="entry name" value="DgoD-like"/>
</dbReference>
<dbReference type="SFLD" id="SFLDS00001">
    <property type="entry name" value="Enolase"/>
    <property type="match status" value="1"/>
</dbReference>
<keyword evidence="1" id="KW-0456">Lyase</keyword>
<dbReference type="Gene3D" id="3.30.390.10">
    <property type="entry name" value="Enolase-like, N-terminal domain"/>
    <property type="match status" value="1"/>
</dbReference>
<dbReference type="EMBL" id="JAHLKM010000005">
    <property type="protein sequence ID" value="MCQ4333022.1"/>
    <property type="molecule type" value="Genomic_DNA"/>
</dbReference>
<sequence>MEIETIEAVPLRRELDGTFANAQKWIDSREYCLVRIETVDGTVGWGECWGPVAGNRELIEEYVAPWLTGQRVDDVERIHDELVFKLRSSYHSFVPVSVVSGIDIALWDAYGKSVDRSVSRLLGGRYREEVRAYATGHFFRDVEEFETLQSIIADEARGHVDAGFTALKQKIGLSGHFPWGPEEDIELVRTVREAVGDEIDLMVDANHAYDIATAKRVACGIEDLDVRFFEEPVRPEIAYYSRLKEDVTVPIAGGESWAFQHEFNRVLSENAADYVQPDVTSAGGITSTERVATLADSENVQCLPHVFGSAIALAASLQVIATIPGEPMLEFDRTPNPIREDLAADPITNDGDVVRIRDRPGLGIEIDEAVLESFRADG</sequence>
<dbReference type="PANTHER" id="PTHR48080:SF2">
    <property type="entry name" value="D-GALACTONATE DEHYDRATASE"/>
    <property type="match status" value="1"/>
</dbReference>
<dbReference type="Pfam" id="PF02746">
    <property type="entry name" value="MR_MLE_N"/>
    <property type="match status" value="1"/>
</dbReference>
<protein>
    <submittedName>
        <fullName evidence="3">Mandelate racemase/muconate lactonizing enzyme family protein</fullName>
    </submittedName>
</protein>
<dbReference type="InterPro" id="IPR013342">
    <property type="entry name" value="Mandelate_racemase_C"/>
</dbReference>
<evidence type="ECO:0000259" key="2">
    <source>
        <dbReference type="SMART" id="SM00922"/>
    </source>
</evidence>
<comment type="caution">
    <text evidence="3">The sequence shown here is derived from an EMBL/GenBank/DDBJ whole genome shotgun (WGS) entry which is preliminary data.</text>
</comment>
<dbReference type="SFLD" id="SFLDG00179">
    <property type="entry name" value="mandelate_racemase"/>
    <property type="match status" value="1"/>
</dbReference>
<dbReference type="RefSeq" id="WP_256029022.1">
    <property type="nucleotide sequence ID" value="NZ_JAHLKM010000005.1"/>
</dbReference>
<organism evidence="3 4">
    <name type="scientific">Natronomonas aquatica</name>
    <dbReference type="NCBI Taxonomy" id="2841590"/>
    <lineage>
        <taxon>Archaea</taxon>
        <taxon>Methanobacteriati</taxon>
        <taxon>Methanobacteriota</taxon>
        <taxon>Stenosarchaea group</taxon>
        <taxon>Halobacteria</taxon>
        <taxon>Halobacteriales</taxon>
        <taxon>Natronomonadaceae</taxon>
        <taxon>Natronomonas</taxon>
    </lineage>
</organism>
<feature type="domain" description="Mandelate racemase/muconate lactonizing enzyme C-terminal" evidence="2">
    <location>
        <begin position="149"/>
        <end position="250"/>
    </location>
</feature>
<dbReference type="GO" id="GO:0016829">
    <property type="term" value="F:lyase activity"/>
    <property type="evidence" value="ECO:0007669"/>
    <property type="project" value="UniProtKB-KW"/>
</dbReference>
<dbReference type="Gene3D" id="3.20.20.120">
    <property type="entry name" value="Enolase-like C-terminal domain"/>
    <property type="match status" value="1"/>
</dbReference>
<evidence type="ECO:0000313" key="4">
    <source>
        <dbReference type="Proteomes" id="UP001139494"/>
    </source>
</evidence>
<dbReference type="AlphaFoldDB" id="A0A9R1D6G6"/>
<reference evidence="3" key="1">
    <citation type="journal article" date="2023" name="Front. Microbiol.">
        <title>Genomic-based phylogenetic and metabolic analyses of the genus Natronomonas, and description of Natronomonas aquatica sp. nov.</title>
        <authorList>
            <person name="Garcia-Roldan A."/>
            <person name="Duran-Viseras A."/>
            <person name="de la Haba R.R."/>
            <person name="Corral P."/>
            <person name="Sanchez-Porro C."/>
            <person name="Ventosa A."/>
        </authorList>
    </citation>
    <scope>NUCLEOTIDE SEQUENCE</scope>
    <source>
        <strain evidence="3">F2-12</strain>
    </source>
</reference>
<dbReference type="InterPro" id="IPR029017">
    <property type="entry name" value="Enolase-like_N"/>
</dbReference>
<dbReference type="Proteomes" id="UP001139494">
    <property type="component" value="Unassembled WGS sequence"/>
</dbReference>
<dbReference type="PANTHER" id="PTHR48080">
    <property type="entry name" value="D-GALACTONATE DEHYDRATASE-RELATED"/>
    <property type="match status" value="1"/>
</dbReference>
<gene>
    <name evidence="3" type="ORF">KM295_05810</name>
</gene>
<dbReference type="InterPro" id="IPR029065">
    <property type="entry name" value="Enolase_C-like"/>
</dbReference>
<name>A0A9R1D6G6_9EURY</name>
<evidence type="ECO:0000256" key="1">
    <source>
        <dbReference type="ARBA" id="ARBA00023239"/>
    </source>
</evidence>
<accession>A0A9R1D6G6</accession>
<dbReference type="InterPro" id="IPR013341">
    <property type="entry name" value="Mandelate_racemase_N_dom"/>
</dbReference>
<evidence type="ECO:0000313" key="3">
    <source>
        <dbReference type="EMBL" id="MCQ4333022.1"/>
    </source>
</evidence>
<proteinExistence type="predicted"/>
<dbReference type="InterPro" id="IPR036849">
    <property type="entry name" value="Enolase-like_C_sf"/>
</dbReference>
<dbReference type="SMART" id="SM00922">
    <property type="entry name" value="MR_MLE"/>
    <property type="match status" value="1"/>
</dbReference>
<keyword evidence="4" id="KW-1185">Reference proteome</keyword>
<dbReference type="SUPFAM" id="SSF51604">
    <property type="entry name" value="Enolase C-terminal domain-like"/>
    <property type="match status" value="1"/>
</dbReference>
<dbReference type="Pfam" id="PF13378">
    <property type="entry name" value="MR_MLE_C"/>
    <property type="match status" value="1"/>
</dbReference>
<dbReference type="SUPFAM" id="SSF54826">
    <property type="entry name" value="Enolase N-terminal domain-like"/>
    <property type="match status" value="1"/>
</dbReference>